<evidence type="ECO:0008006" key="2">
    <source>
        <dbReference type="Google" id="ProtNLM"/>
    </source>
</evidence>
<sequence length="287" mass="29168">MTDTLAIDIGGTKIDAARVDGDGRILERHRLPTEGSNAEDLFDGLVALVEPLLAGGTLGGCGVGCGGPMTSGGEKVSPLNIPQWRNFPLRARLAERLGMPVVVDNDAKAFALAEGRLGAAAGASDYIALVVSTGVGAGIVVDGRLLHGRLGNAGHIGHVVVESDGPPCACGGRGCLEALASGTALERVLGYPPSQAPEEVRRRTGRLVGRALGAVVNLLDLRLAVVGGSVALGFGDTFFEEAQAELDARSGLDFTDGSRVVPAGLGDDGPLIGAAEVWRHSAGLMGP</sequence>
<dbReference type="InterPro" id="IPR000600">
    <property type="entry name" value="ROK"/>
</dbReference>
<reference evidence="1" key="1">
    <citation type="submission" date="2018-05" db="EMBL/GenBank/DDBJ databases">
        <authorList>
            <person name="Lanie J.A."/>
            <person name="Ng W.-L."/>
            <person name="Kazmierczak K.M."/>
            <person name="Andrzejewski T.M."/>
            <person name="Davidsen T.M."/>
            <person name="Wayne K.J."/>
            <person name="Tettelin H."/>
            <person name="Glass J.I."/>
            <person name="Rusch D."/>
            <person name="Podicherti R."/>
            <person name="Tsui H.-C.T."/>
            <person name="Winkler M.E."/>
        </authorList>
    </citation>
    <scope>NUCLEOTIDE SEQUENCE</scope>
</reference>
<dbReference type="SUPFAM" id="SSF53067">
    <property type="entry name" value="Actin-like ATPase domain"/>
    <property type="match status" value="1"/>
</dbReference>
<dbReference type="PANTHER" id="PTHR18964:SF169">
    <property type="entry name" value="N-ACETYLMANNOSAMINE KINASE"/>
    <property type="match status" value="1"/>
</dbReference>
<dbReference type="InterPro" id="IPR043129">
    <property type="entry name" value="ATPase_NBD"/>
</dbReference>
<name>A0A382CZY5_9ZZZZ</name>
<dbReference type="PANTHER" id="PTHR18964">
    <property type="entry name" value="ROK (REPRESSOR, ORF, KINASE) FAMILY"/>
    <property type="match status" value="1"/>
</dbReference>
<dbReference type="EMBL" id="UINC01036976">
    <property type="protein sequence ID" value="SVB31758.1"/>
    <property type="molecule type" value="Genomic_DNA"/>
</dbReference>
<dbReference type="Pfam" id="PF00480">
    <property type="entry name" value="ROK"/>
    <property type="match status" value="1"/>
</dbReference>
<dbReference type="AlphaFoldDB" id="A0A382CZY5"/>
<dbReference type="InterPro" id="IPR049874">
    <property type="entry name" value="ROK_cs"/>
</dbReference>
<evidence type="ECO:0000313" key="1">
    <source>
        <dbReference type="EMBL" id="SVB31758.1"/>
    </source>
</evidence>
<protein>
    <recommendedName>
        <fullName evidence="2">ROK family protein</fullName>
    </recommendedName>
</protein>
<accession>A0A382CZY5</accession>
<proteinExistence type="predicted"/>
<gene>
    <name evidence="1" type="ORF">METZ01_LOCUS184612</name>
</gene>
<dbReference type="PROSITE" id="PS01125">
    <property type="entry name" value="ROK"/>
    <property type="match status" value="1"/>
</dbReference>
<dbReference type="Gene3D" id="3.30.420.40">
    <property type="match status" value="3"/>
</dbReference>
<organism evidence="1">
    <name type="scientific">marine metagenome</name>
    <dbReference type="NCBI Taxonomy" id="408172"/>
    <lineage>
        <taxon>unclassified sequences</taxon>
        <taxon>metagenomes</taxon>
        <taxon>ecological metagenomes</taxon>
    </lineage>
</organism>